<keyword evidence="3" id="KW-1185">Reference proteome</keyword>
<evidence type="ECO:0008006" key="4">
    <source>
        <dbReference type="Google" id="ProtNLM"/>
    </source>
</evidence>
<feature type="compositionally biased region" description="Basic and acidic residues" evidence="1">
    <location>
        <begin position="106"/>
        <end position="125"/>
    </location>
</feature>
<feature type="compositionally biased region" description="Polar residues" evidence="1">
    <location>
        <begin position="88"/>
        <end position="102"/>
    </location>
</feature>
<proteinExistence type="predicted"/>
<name>A0A6G1JQQ6_9PLEO</name>
<gene>
    <name evidence="2" type="ORF">K504DRAFT_452125</name>
</gene>
<dbReference type="OrthoDB" id="6577359at2759"/>
<evidence type="ECO:0000256" key="1">
    <source>
        <dbReference type="SAM" id="MobiDB-lite"/>
    </source>
</evidence>
<reference evidence="2" key="1">
    <citation type="journal article" date="2020" name="Stud. Mycol.">
        <title>101 Dothideomycetes genomes: a test case for predicting lifestyles and emergence of pathogens.</title>
        <authorList>
            <person name="Haridas S."/>
            <person name="Albert R."/>
            <person name="Binder M."/>
            <person name="Bloem J."/>
            <person name="Labutti K."/>
            <person name="Salamov A."/>
            <person name="Andreopoulos B."/>
            <person name="Baker S."/>
            <person name="Barry K."/>
            <person name="Bills G."/>
            <person name="Bluhm B."/>
            <person name="Cannon C."/>
            <person name="Castanera R."/>
            <person name="Culley D."/>
            <person name="Daum C."/>
            <person name="Ezra D."/>
            <person name="Gonzalez J."/>
            <person name="Henrissat B."/>
            <person name="Kuo A."/>
            <person name="Liang C."/>
            <person name="Lipzen A."/>
            <person name="Lutzoni F."/>
            <person name="Magnuson J."/>
            <person name="Mondo S."/>
            <person name="Nolan M."/>
            <person name="Ohm R."/>
            <person name="Pangilinan J."/>
            <person name="Park H.-J."/>
            <person name="Ramirez L."/>
            <person name="Alfaro M."/>
            <person name="Sun H."/>
            <person name="Tritt A."/>
            <person name="Yoshinaga Y."/>
            <person name="Zwiers L.-H."/>
            <person name="Turgeon B."/>
            <person name="Goodwin S."/>
            <person name="Spatafora J."/>
            <person name="Crous P."/>
            <person name="Grigoriev I."/>
        </authorList>
    </citation>
    <scope>NUCLEOTIDE SEQUENCE</scope>
    <source>
        <strain evidence="2">CBS 279.74</strain>
    </source>
</reference>
<sequence length="163" mass="18180">MFVSNTTTIGNGKLPVELLQTTFSYLDDFFALVRSPTVCRLWPEVSSGNFPMPSKSLSLKPSVELDNDMRHAPQLVFEKCGDIHRGNDNNNNELYPTASSTGLCKDMSHKDRMTHNKYSKDDSNETQKTPNGKRRARDQDQDQDSGPCHSNPLDVPGPNPAPE</sequence>
<dbReference type="SUPFAM" id="SSF81383">
    <property type="entry name" value="F-box domain"/>
    <property type="match status" value="1"/>
</dbReference>
<feature type="region of interest" description="Disordered" evidence="1">
    <location>
        <begin position="86"/>
        <end position="163"/>
    </location>
</feature>
<organism evidence="2 3">
    <name type="scientific">Pleomassaria siparia CBS 279.74</name>
    <dbReference type="NCBI Taxonomy" id="1314801"/>
    <lineage>
        <taxon>Eukaryota</taxon>
        <taxon>Fungi</taxon>
        <taxon>Dikarya</taxon>
        <taxon>Ascomycota</taxon>
        <taxon>Pezizomycotina</taxon>
        <taxon>Dothideomycetes</taxon>
        <taxon>Pleosporomycetidae</taxon>
        <taxon>Pleosporales</taxon>
        <taxon>Pleomassariaceae</taxon>
        <taxon>Pleomassaria</taxon>
    </lineage>
</organism>
<dbReference type="InterPro" id="IPR036047">
    <property type="entry name" value="F-box-like_dom_sf"/>
</dbReference>
<evidence type="ECO:0000313" key="3">
    <source>
        <dbReference type="Proteomes" id="UP000799428"/>
    </source>
</evidence>
<evidence type="ECO:0000313" key="2">
    <source>
        <dbReference type="EMBL" id="KAF2702949.1"/>
    </source>
</evidence>
<dbReference type="AlphaFoldDB" id="A0A6G1JQQ6"/>
<accession>A0A6G1JQQ6</accession>
<protein>
    <recommendedName>
        <fullName evidence="4">F-box domain-containing protein</fullName>
    </recommendedName>
</protein>
<dbReference type="EMBL" id="MU005791">
    <property type="protein sequence ID" value="KAF2702949.1"/>
    <property type="molecule type" value="Genomic_DNA"/>
</dbReference>
<dbReference type="Proteomes" id="UP000799428">
    <property type="component" value="Unassembled WGS sequence"/>
</dbReference>